<reference evidence="1" key="1">
    <citation type="journal article" date="2023" name="GigaByte">
        <title>Genome assembly of the bearded iris, Iris pallida Lam.</title>
        <authorList>
            <person name="Bruccoleri R.E."/>
            <person name="Oakeley E.J."/>
            <person name="Faust A.M.E."/>
            <person name="Altorfer M."/>
            <person name="Dessus-Babus S."/>
            <person name="Burckhardt D."/>
            <person name="Oertli M."/>
            <person name="Naumann U."/>
            <person name="Petersen F."/>
            <person name="Wong J."/>
        </authorList>
    </citation>
    <scope>NUCLEOTIDE SEQUENCE</scope>
    <source>
        <strain evidence="1">GSM-AAB239-AS_SAM_17_03QT</strain>
    </source>
</reference>
<sequence length="30" mass="3251">MCACPRCSVEEIGRTSAVVKVLVNLAIFLQ</sequence>
<comment type="caution">
    <text evidence="1">The sequence shown here is derived from an EMBL/GenBank/DDBJ whole genome shotgun (WGS) entry which is preliminary data.</text>
</comment>
<dbReference type="AlphaFoldDB" id="A0AAX6GLI7"/>
<protein>
    <submittedName>
        <fullName evidence="1">Uncharacterized protein</fullName>
    </submittedName>
</protein>
<organism evidence="1 2">
    <name type="scientific">Iris pallida</name>
    <name type="common">Sweet iris</name>
    <dbReference type="NCBI Taxonomy" id="29817"/>
    <lineage>
        <taxon>Eukaryota</taxon>
        <taxon>Viridiplantae</taxon>
        <taxon>Streptophyta</taxon>
        <taxon>Embryophyta</taxon>
        <taxon>Tracheophyta</taxon>
        <taxon>Spermatophyta</taxon>
        <taxon>Magnoliopsida</taxon>
        <taxon>Liliopsida</taxon>
        <taxon>Asparagales</taxon>
        <taxon>Iridaceae</taxon>
        <taxon>Iridoideae</taxon>
        <taxon>Irideae</taxon>
        <taxon>Iris</taxon>
    </lineage>
</organism>
<proteinExistence type="predicted"/>
<dbReference type="Proteomes" id="UP001140949">
    <property type="component" value="Unassembled WGS sequence"/>
</dbReference>
<accession>A0AAX6GLI7</accession>
<evidence type="ECO:0000313" key="2">
    <source>
        <dbReference type="Proteomes" id="UP001140949"/>
    </source>
</evidence>
<reference evidence="1" key="2">
    <citation type="submission" date="2023-04" db="EMBL/GenBank/DDBJ databases">
        <authorList>
            <person name="Bruccoleri R.E."/>
            <person name="Oakeley E.J."/>
            <person name="Faust A.-M."/>
            <person name="Dessus-Babus S."/>
            <person name="Altorfer M."/>
            <person name="Burckhardt D."/>
            <person name="Oertli M."/>
            <person name="Naumann U."/>
            <person name="Petersen F."/>
            <person name="Wong J."/>
        </authorList>
    </citation>
    <scope>NUCLEOTIDE SEQUENCE</scope>
    <source>
        <strain evidence="1">GSM-AAB239-AS_SAM_17_03QT</strain>
        <tissue evidence="1">Leaf</tissue>
    </source>
</reference>
<name>A0AAX6GLI7_IRIPA</name>
<dbReference type="EMBL" id="JANAVB010018199">
    <property type="protein sequence ID" value="KAJ6829659.1"/>
    <property type="molecule type" value="Genomic_DNA"/>
</dbReference>
<gene>
    <name evidence="1" type="ORF">M6B38_356515</name>
</gene>
<evidence type="ECO:0000313" key="1">
    <source>
        <dbReference type="EMBL" id="KAJ6829659.1"/>
    </source>
</evidence>
<keyword evidence="2" id="KW-1185">Reference proteome</keyword>